<dbReference type="GO" id="GO:0005840">
    <property type="term" value="C:ribosome"/>
    <property type="evidence" value="ECO:0007669"/>
    <property type="project" value="UniProtKB-KW"/>
</dbReference>
<name>M7Z142_TRIUA</name>
<comment type="similarity">
    <text evidence="4">In the N-terminal section; belongs to the ubiquitin family.</text>
</comment>
<comment type="function">
    <text evidence="1">Component of the 60S subunit of the ribosome.</text>
</comment>
<dbReference type="eggNOG" id="KOG0003">
    <property type="taxonomic scope" value="Eukaryota"/>
</dbReference>
<evidence type="ECO:0000256" key="13">
    <source>
        <dbReference type="SAM" id="MobiDB-lite"/>
    </source>
</evidence>
<evidence type="ECO:0000256" key="7">
    <source>
        <dbReference type="ARBA" id="ARBA00022499"/>
    </source>
</evidence>
<dbReference type="PROSITE" id="PS50053">
    <property type="entry name" value="UBIQUITIN_2"/>
    <property type="match status" value="1"/>
</dbReference>
<dbReference type="Pfam" id="PF01020">
    <property type="entry name" value="Ribosomal_L40e"/>
    <property type="match status" value="1"/>
</dbReference>
<evidence type="ECO:0000256" key="6">
    <source>
        <dbReference type="ARBA" id="ARBA00022490"/>
    </source>
</evidence>
<dbReference type="InterPro" id="IPR000626">
    <property type="entry name" value="Ubiquitin-like_dom"/>
</dbReference>
<keyword evidence="8" id="KW-0832">Ubl conjugation</keyword>
<comment type="similarity">
    <text evidence="5">In the C-terminal section; belongs to the eukaryotic ribosomal protein eL40 family.</text>
</comment>
<dbReference type="Gene3D" id="3.10.20.90">
    <property type="entry name" value="Phosphatidylinositol 3-kinase Catalytic Subunit, Chain A, domain 1"/>
    <property type="match status" value="1"/>
</dbReference>
<dbReference type="InterPro" id="IPR038587">
    <property type="entry name" value="Ribosomal_eL40_sf"/>
</dbReference>
<reference evidence="14" key="1">
    <citation type="journal article" date="2013" name="Nature">
        <title>Draft genome of the wheat A-genome progenitor Triticum urartu.</title>
        <authorList>
            <person name="Ling H.Q."/>
            <person name="Zhao S."/>
            <person name="Liu D."/>
            <person name="Wang J."/>
            <person name="Sun H."/>
            <person name="Zhang C."/>
            <person name="Fan H."/>
            <person name="Li D."/>
            <person name="Dong L."/>
            <person name="Tao Y."/>
            <person name="Gao C."/>
            <person name="Wu H."/>
            <person name="Li Y."/>
            <person name="Cui Y."/>
            <person name="Guo X."/>
            <person name="Zheng S."/>
            <person name="Wang B."/>
            <person name="Yu K."/>
            <person name="Liang Q."/>
            <person name="Yang W."/>
            <person name="Lou X."/>
            <person name="Chen J."/>
            <person name="Feng M."/>
            <person name="Jian J."/>
            <person name="Zhang X."/>
            <person name="Luo G."/>
            <person name="Jiang Y."/>
            <person name="Liu J."/>
            <person name="Wang Z."/>
            <person name="Sha Y."/>
            <person name="Zhang B."/>
            <person name="Wu H."/>
            <person name="Tang D."/>
            <person name="Shen Q."/>
            <person name="Xue P."/>
            <person name="Zou S."/>
            <person name="Wang X."/>
            <person name="Liu X."/>
            <person name="Wang F."/>
            <person name="Yang Y."/>
            <person name="An X."/>
            <person name="Dong Z."/>
            <person name="Zhang K."/>
            <person name="Zhang X."/>
            <person name="Luo M.C."/>
            <person name="Dvorak J."/>
            <person name="Tong Y."/>
            <person name="Wang J."/>
            <person name="Yang H."/>
            <person name="Li Z."/>
            <person name="Wang D."/>
            <person name="Zhang A."/>
            <person name="Wang J."/>
        </authorList>
    </citation>
    <scope>NUCLEOTIDE SEQUENCE</scope>
</reference>
<dbReference type="SMART" id="SM00213">
    <property type="entry name" value="UBQ"/>
    <property type="match status" value="1"/>
</dbReference>
<evidence type="ECO:0000313" key="14">
    <source>
        <dbReference type="EMBL" id="EMS53166.1"/>
    </source>
</evidence>
<protein>
    <submittedName>
        <fullName evidence="14">Ubiquitin-60S ribosomal protein L40-2</fullName>
    </submittedName>
</protein>
<dbReference type="STRING" id="4572.M7Z142"/>
<organism evidence="14">
    <name type="scientific">Triticum urartu</name>
    <name type="common">Red wild einkorn</name>
    <name type="synonym">Crithodium urartu</name>
    <dbReference type="NCBI Taxonomy" id="4572"/>
    <lineage>
        <taxon>Eukaryota</taxon>
        <taxon>Viridiplantae</taxon>
        <taxon>Streptophyta</taxon>
        <taxon>Embryophyta</taxon>
        <taxon>Tracheophyta</taxon>
        <taxon>Spermatophyta</taxon>
        <taxon>Magnoliopsida</taxon>
        <taxon>Liliopsida</taxon>
        <taxon>Poales</taxon>
        <taxon>Poaceae</taxon>
        <taxon>BOP clade</taxon>
        <taxon>Pooideae</taxon>
        <taxon>Triticodae</taxon>
        <taxon>Triticeae</taxon>
        <taxon>Triticinae</taxon>
        <taxon>Triticum</taxon>
    </lineage>
</organism>
<dbReference type="AlphaFoldDB" id="M7Z142"/>
<evidence type="ECO:0000256" key="1">
    <source>
        <dbReference type="ARBA" id="ARBA00002241"/>
    </source>
</evidence>
<dbReference type="InterPro" id="IPR011332">
    <property type="entry name" value="Ribosomal_zn-bd"/>
</dbReference>
<dbReference type="GO" id="GO:1990904">
    <property type="term" value="C:ribonucleoprotein complex"/>
    <property type="evidence" value="ECO:0007669"/>
    <property type="project" value="UniProtKB-KW"/>
</dbReference>
<dbReference type="GO" id="GO:0005634">
    <property type="term" value="C:nucleus"/>
    <property type="evidence" value="ECO:0007669"/>
    <property type="project" value="UniProtKB-SubCell"/>
</dbReference>
<feature type="region of interest" description="Disordered" evidence="13">
    <location>
        <begin position="1"/>
        <end position="44"/>
    </location>
</feature>
<dbReference type="Gene3D" id="4.10.1060.50">
    <property type="match status" value="1"/>
</dbReference>
<dbReference type="OMA" id="GEMMQIF"/>
<dbReference type="FunFam" id="3.10.20.90:FF:000005">
    <property type="entry name" value="Polyubiquitin 11"/>
    <property type="match status" value="1"/>
</dbReference>
<dbReference type="FunFam" id="4.10.1060.50:FF:000001">
    <property type="entry name" value="ubiquitin-60S ribosomal protein L40"/>
    <property type="match status" value="1"/>
</dbReference>
<evidence type="ECO:0000256" key="11">
    <source>
        <dbReference type="ARBA" id="ARBA00023274"/>
    </source>
</evidence>
<evidence type="ECO:0000256" key="12">
    <source>
        <dbReference type="ARBA" id="ARBA00035124"/>
    </source>
</evidence>
<evidence type="ECO:0000256" key="4">
    <source>
        <dbReference type="ARBA" id="ARBA00008373"/>
    </source>
</evidence>
<gene>
    <name evidence="14" type="ORF">TRIUR3_14494</name>
</gene>
<dbReference type="InterPro" id="IPR019956">
    <property type="entry name" value="Ubiquitin_dom"/>
</dbReference>
<feature type="compositionally biased region" description="Pro residues" evidence="13">
    <location>
        <begin position="25"/>
        <end position="34"/>
    </location>
</feature>
<dbReference type="PROSITE" id="PS00299">
    <property type="entry name" value="UBIQUITIN_1"/>
    <property type="match status" value="1"/>
</dbReference>
<dbReference type="PANTHER" id="PTHR10666">
    <property type="entry name" value="UBIQUITIN"/>
    <property type="match status" value="1"/>
</dbReference>
<keyword evidence="7" id="KW-1017">Isopeptide bond</keyword>
<dbReference type="InterPro" id="IPR019954">
    <property type="entry name" value="Ubiquitin_CS"/>
</dbReference>
<dbReference type="EMBL" id="KD198219">
    <property type="protein sequence ID" value="EMS53166.1"/>
    <property type="molecule type" value="Genomic_DNA"/>
</dbReference>
<evidence type="ECO:0000256" key="10">
    <source>
        <dbReference type="ARBA" id="ARBA00023242"/>
    </source>
</evidence>
<dbReference type="GO" id="GO:0006412">
    <property type="term" value="P:translation"/>
    <property type="evidence" value="ECO:0007669"/>
    <property type="project" value="InterPro"/>
</dbReference>
<keyword evidence="6" id="KW-0963">Cytoplasm</keyword>
<accession>M7Z142</accession>
<dbReference type="PRINTS" id="PR00348">
    <property type="entry name" value="UBIQUITIN"/>
</dbReference>
<feature type="compositionally biased region" description="Basic and acidic residues" evidence="13">
    <location>
        <begin position="35"/>
        <end position="44"/>
    </location>
</feature>
<dbReference type="SUPFAM" id="SSF57829">
    <property type="entry name" value="Zn-binding ribosomal proteins"/>
    <property type="match status" value="1"/>
</dbReference>
<sequence>MGPAAASSPPPLRSIKEPCVRGATPLPPPPPPPPGERRAEEERAAGGEMMQIFVKTPTGETVTLEVESCAAVDSVKAKIHDKEGIQPDQQRLIFAGKQLDDGRTLTDYSIHKESTIHLALRLVGGGKGGFYPTRMEPNLRMLALKYRQHRLVCRKCYARLPLRSANCRKKKCGHSNDIRPKEKLRPH</sequence>
<keyword evidence="9 14" id="KW-0689">Ribosomal protein</keyword>
<keyword evidence="11" id="KW-0687">Ribonucleoprotein</keyword>
<comment type="subunit">
    <text evidence="12">Part of the 60S ribosomal subunit.</text>
</comment>
<evidence type="ECO:0000256" key="5">
    <source>
        <dbReference type="ARBA" id="ARBA00010570"/>
    </source>
</evidence>
<dbReference type="InterPro" id="IPR001975">
    <property type="entry name" value="Ribosomal_eL40_dom"/>
</dbReference>
<dbReference type="Pfam" id="PF00240">
    <property type="entry name" value="ubiquitin"/>
    <property type="match status" value="1"/>
</dbReference>
<evidence type="ECO:0000256" key="3">
    <source>
        <dbReference type="ARBA" id="ARBA00004496"/>
    </source>
</evidence>
<dbReference type="SMART" id="SM01377">
    <property type="entry name" value="Ribosomal_L40e"/>
    <property type="match status" value="1"/>
</dbReference>
<dbReference type="InterPro" id="IPR029071">
    <property type="entry name" value="Ubiquitin-like_domsf"/>
</dbReference>
<dbReference type="GO" id="GO:0005737">
    <property type="term" value="C:cytoplasm"/>
    <property type="evidence" value="ECO:0007669"/>
    <property type="project" value="UniProtKB-SubCell"/>
</dbReference>
<comment type="subcellular location">
    <subcellularLocation>
        <location evidence="3">Cytoplasm</location>
    </subcellularLocation>
    <subcellularLocation>
        <location evidence="2">Nucleus</location>
    </subcellularLocation>
</comment>
<dbReference type="GO" id="GO:0003729">
    <property type="term" value="F:mRNA binding"/>
    <property type="evidence" value="ECO:0007669"/>
    <property type="project" value="UniProtKB-ARBA"/>
</dbReference>
<proteinExistence type="inferred from homology"/>
<evidence type="ECO:0000256" key="9">
    <source>
        <dbReference type="ARBA" id="ARBA00022980"/>
    </source>
</evidence>
<keyword evidence="10" id="KW-0539">Nucleus</keyword>
<evidence type="ECO:0000256" key="2">
    <source>
        <dbReference type="ARBA" id="ARBA00004123"/>
    </source>
</evidence>
<dbReference type="GO" id="GO:0003735">
    <property type="term" value="F:structural constituent of ribosome"/>
    <property type="evidence" value="ECO:0007669"/>
    <property type="project" value="InterPro"/>
</dbReference>
<evidence type="ECO:0000256" key="8">
    <source>
        <dbReference type="ARBA" id="ARBA00022843"/>
    </source>
</evidence>
<dbReference type="InterPro" id="IPR050158">
    <property type="entry name" value="Ubiquitin_ubiquitin-like"/>
</dbReference>
<dbReference type="SUPFAM" id="SSF54236">
    <property type="entry name" value="Ubiquitin-like"/>
    <property type="match status" value="1"/>
</dbReference>